<reference evidence="1 2" key="1">
    <citation type="submission" date="2023-08" db="EMBL/GenBank/DDBJ databases">
        <authorList>
            <person name="Joshi A."/>
            <person name="Thite S."/>
        </authorList>
    </citation>
    <scope>NUCLEOTIDE SEQUENCE [LARGE SCALE GENOMIC DNA]</scope>
    <source>
        <strain evidence="1 2">1E1</strain>
    </source>
</reference>
<comment type="caution">
    <text evidence="1">The sequence shown here is derived from an EMBL/GenBank/DDBJ whole genome shotgun (WGS) entry which is preliminary data.</text>
</comment>
<evidence type="ECO:0000313" key="2">
    <source>
        <dbReference type="Proteomes" id="UP001236258"/>
    </source>
</evidence>
<gene>
    <name evidence="1" type="ORF">Q3O59_08210</name>
</gene>
<dbReference type="Pfam" id="PF05159">
    <property type="entry name" value="Capsule_synth"/>
    <property type="match status" value="1"/>
</dbReference>
<evidence type="ECO:0000313" key="1">
    <source>
        <dbReference type="EMBL" id="MDP4529011.1"/>
    </source>
</evidence>
<accession>A0ABT9GPV6</accession>
<protein>
    <submittedName>
        <fullName evidence="1">Capsular polysaccharide biosynthesis protein</fullName>
    </submittedName>
</protein>
<proteinExistence type="predicted"/>
<dbReference type="InterPro" id="IPR007833">
    <property type="entry name" value="Capsule_polysaccharide_synth"/>
</dbReference>
<dbReference type="RefSeq" id="WP_305945097.1">
    <property type="nucleotide sequence ID" value="NZ_JAUZVY010000002.1"/>
</dbReference>
<dbReference type="Proteomes" id="UP001236258">
    <property type="component" value="Unassembled WGS sequence"/>
</dbReference>
<dbReference type="EMBL" id="JAUZVY010000002">
    <property type="protein sequence ID" value="MDP4529011.1"/>
    <property type="molecule type" value="Genomic_DNA"/>
</dbReference>
<keyword evidence="2" id="KW-1185">Reference proteome</keyword>
<name>A0ABT9GPV6_9GAMM</name>
<organism evidence="1 2">
    <name type="scientific">Alkalimonas delamerensis</name>
    <dbReference type="NCBI Taxonomy" id="265981"/>
    <lineage>
        <taxon>Bacteria</taxon>
        <taxon>Pseudomonadati</taxon>
        <taxon>Pseudomonadota</taxon>
        <taxon>Gammaproteobacteria</taxon>
        <taxon>Alkalimonas</taxon>
    </lineage>
</organism>
<dbReference type="CDD" id="cd16439">
    <property type="entry name" value="beta_Kdo_transferase_KpsC_2"/>
    <property type="match status" value="1"/>
</dbReference>
<sequence>MITSINANRMAGHQACVLQEQTSKGFWPLLVAADNFVAAQLGHAAALVAWRQQLTTALTAEQQQSSHDFIRSWQQLGLAGSNYLRPPALPQQSYQLLLIDHSCTESMVRQMLQAAAVFDEPMLCLAANTPNCQKQLQVVQQQLASIDELKALLPRLHFQRACHTALLMQHCSRVFCHRSPLALEAILWQKPLWCLQDSPLASYQGCVGPFAAKPGFSAELLVHYAILAGSQALHPEPNSPCSAQALLEWAGHQQRMRLQLPPEVFAYGFSRFWRKKLQHFVQGSRVTFIAKGQPLPKHGTLLVWGRRELPVVQPGLSLVRLEDGFIRSVGLGAEFAQPLSWILDQQGLYFDAGQPSDLEQLLQQQQLTPSQRQRAEALQQRICQQGITKYNVGQTGWQRPQGKQRVILVPGQVERDASIEFGAHQVRTNLELLQQVRQRNPDAWVIYKPHPDVYAGARAKGQGEDNAAQWCDELALDTSMAEMLPQVDEVHLMTSLTGFEALLRGKKVVCYGWPFYAGWGLTEDRKPMPRRNRQLDLATLVYCTLIAYPRYLSSVTGGFSSPEQILDELELRRQRQPSLLERLTLHGRKGIRRVLNLLFGMK</sequence>